<accession>A0A328BES1</accession>
<reference evidence="4" key="1">
    <citation type="submission" date="2018-05" db="EMBL/GenBank/DDBJ databases">
        <authorList>
            <person name="Nie L."/>
        </authorList>
    </citation>
    <scope>NUCLEOTIDE SEQUENCE [LARGE SCALE GENOMIC DNA]</scope>
    <source>
        <strain evidence="4">NL</strain>
    </source>
</reference>
<name>A0A328BES1_9BACT</name>
<dbReference type="InterPro" id="IPR050190">
    <property type="entry name" value="UPF0213_domain"/>
</dbReference>
<evidence type="ECO:0000313" key="3">
    <source>
        <dbReference type="EMBL" id="RAK65832.1"/>
    </source>
</evidence>
<proteinExistence type="inferred from homology"/>
<protein>
    <submittedName>
        <fullName evidence="3">GIY-YIG nuclease family protein</fullName>
    </submittedName>
</protein>
<dbReference type="Gene3D" id="3.40.1440.10">
    <property type="entry name" value="GIY-YIG endonuclease"/>
    <property type="match status" value="1"/>
</dbReference>
<dbReference type="RefSeq" id="WP_111478742.1">
    <property type="nucleotide sequence ID" value="NZ_QHKM01000004.1"/>
</dbReference>
<dbReference type="SUPFAM" id="SSF82771">
    <property type="entry name" value="GIY-YIG endonuclease"/>
    <property type="match status" value="1"/>
</dbReference>
<comment type="similarity">
    <text evidence="1">Belongs to the UPF0213 family.</text>
</comment>
<evidence type="ECO:0000256" key="1">
    <source>
        <dbReference type="ARBA" id="ARBA00007435"/>
    </source>
</evidence>
<dbReference type="PROSITE" id="PS50164">
    <property type="entry name" value="GIY_YIG"/>
    <property type="match status" value="1"/>
</dbReference>
<keyword evidence="4" id="KW-1185">Reference proteome</keyword>
<dbReference type="InterPro" id="IPR000305">
    <property type="entry name" value="GIY-YIG_endonuc"/>
</dbReference>
<comment type="caution">
    <text evidence="3">The sequence shown here is derived from an EMBL/GenBank/DDBJ whole genome shotgun (WGS) entry which is preliminary data.</text>
</comment>
<sequence length="101" mass="11815">MKYLNYCVYIVTNPKKTVLYIGVTNGLVRRLDEHLNNAGRPHTFAGRYWCHLLVHWELFANVQQAIAREKELKGWSRTKKDALVTAQNPEWRELNQEVGGF</sequence>
<dbReference type="PANTHER" id="PTHR34477:SF5">
    <property type="entry name" value="BSL5627 PROTEIN"/>
    <property type="match status" value="1"/>
</dbReference>
<evidence type="ECO:0000313" key="4">
    <source>
        <dbReference type="Proteomes" id="UP000248553"/>
    </source>
</evidence>
<organism evidence="3 4">
    <name type="scientific">Hymenobacter edaphi</name>
    <dbReference type="NCBI Taxonomy" id="2211146"/>
    <lineage>
        <taxon>Bacteria</taxon>
        <taxon>Pseudomonadati</taxon>
        <taxon>Bacteroidota</taxon>
        <taxon>Cytophagia</taxon>
        <taxon>Cytophagales</taxon>
        <taxon>Hymenobacteraceae</taxon>
        <taxon>Hymenobacter</taxon>
    </lineage>
</organism>
<dbReference type="CDD" id="cd10448">
    <property type="entry name" value="GIY-YIG_unchar_3"/>
    <property type="match status" value="1"/>
</dbReference>
<evidence type="ECO:0000259" key="2">
    <source>
        <dbReference type="PROSITE" id="PS50164"/>
    </source>
</evidence>
<dbReference type="InterPro" id="IPR035901">
    <property type="entry name" value="GIY-YIG_endonuc_sf"/>
</dbReference>
<dbReference type="SMART" id="SM00465">
    <property type="entry name" value="GIYc"/>
    <property type="match status" value="1"/>
</dbReference>
<dbReference type="AlphaFoldDB" id="A0A328BES1"/>
<dbReference type="OrthoDB" id="1495241at2"/>
<dbReference type="EMBL" id="QHKM01000004">
    <property type="protein sequence ID" value="RAK65832.1"/>
    <property type="molecule type" value="Genomic_DNA"/>
</dbReference>
<gene>
    <name evidence="3" type="ORF">DLM85_14030</name>
</gene>
<feature type="domain" description="GIY-YIG" evidence="2">
    <location>
        <begin position="4"/>
        <end position="82"/>
    </location>
</feature>
<dbReference type="PANTHER" id="PTHR34477">
    <property type="entry name" value="UPF0213 PROTEIN YHBQ"/>
    <property type="match status" value="1"/>
</dbReference>
<dbReference type="Pfam" id="PF01541">
    <property type="entry name" value="GIY-YIG"/>
    <property type="match status" value="1"/>
</dbReference>
<dbReference type="Proteomes" id="UP000248553">
    <property type="component" value="Unassembled WGS sequence"/>
</dbReference>